<organism evidence="6 7">
    <name type="scientific">Opisthorchis felineus</name>
    <dbReference type="NCBI Taxonomy" id="147828"/>
    <lineage>
        <taxon>Eukaryota</taxon>
        <taxon>Metazoa</taxon>
        <taxon>Spiralia</taxon>
        <taxon>Lophotrochozoa</taxon>
        <taxon>Platyhelminthes</taxon>
        <taxon>Trematoda</taxon>
        <taxon>Digenea</taxon>
        <taxon>Opisthorchiida</taxon>
        <taxon>Opisthorchiata</taxon>
        <taxon>Opisthorchiidae</taxon>
        <taxon>Opisthorchis</taxon>
    </lineage>
</organism>
<evidence type="ECO:0000256" key="1">
    <source>
        <dbReference type="ARBA" id="ARBA00022723"/>
    </source>
</evidence>
<protein>
    <recommendedName>
        <fullName evidence="5">FYVE-type domain-containing protein</fullName>
    </recommendedName>
</protein>
<dbReference type="PANTHER" id="PTHR46603">
    <property type="entry name" value="ABSCISSION/NOCUT CHECKPOINT REGULATOR"/>
    <property type="match status" value="1"/>
</dbReference>
<dbReference type="GO" id="GO:0044878">
    <property type="term" value="P:mitotic cytokinesis checkpoint signaling"/>
    <property type="evidence" value="ECO:0007669"/>
    <property type="project" value="TreeGrafter"/>
</dbReference>
<dbReference type="InterPro" id="IPR017455">
    <property type="entry name" value="Znf_FYVE-rel"/>
</dbReference>
<dbReference type="STRING" id="147828.A0A4S2LXU2"/>
<dbReference type="GO" id="GO:0032154">
    <property type="term" value="C:cleavage furrow"/>
    <property type="evidence" value="ECO:0007669"/>
    <property type="project" value="TreeGrafter"/>
</dbReference>
<evidence type="ECO:0000256" key="2">
    <source>
        <dbReference type="ARBA" id="ARBA00022771"/>
    </source>
</evidence>
<dbReference type="PANTHER" id="PTHR46603:SF1">
    <property type="entry name" value="ABSCISSION_NOCUT CHECKPOINT REGULATOR"/>
    <property type="match status" value="1"/>
</dbReference>
<dbReference type="SUPFAM" id="SSF57845">
    <property type="entry name" value="B-box zinc-binding domain"/>
    <property type="match status" value="1"/>
</dbReference>
<evidence type="ECO:0000256" key="3">
    <source>
        <dbReference type="ARBA" id="ARBA00022833"/>
    </source>
</evidence>
<accession>A0A4S2LXU2</accession>
<dbReference type="GO" id="GO:0005813">
    <property type="term" value="C:centrosome"/>
    <property type="evidence" value="ECO:0007669"/>
    <property type="project" value="TreeGrafter"/>
</dbReference>
<dbReference type="GO" id="GO:0030496">
    <property type="term" value="C:midbody"/>
    <property type="evidence" value="ECO:0007669"/>
    <property type="project" value="TreeGrafter"/>
</dbReference>
<gene>
    <name evidence="6" type="ORF">CRM22_004260</name>
</gene>
<reference evidence="6 7" key="1">
    <citation type="journal article" date="2019" name="BMC Genomics">
        <title>New insights from Opisthorchis felineus genome: update on genomics of the epidemiologically important liver flukes.</title>
        <authorList>
            <person name="Ershov N.I."/>
            <person name="Mordvinov V.A."/>
            <person name="Prokhortchouk E.B."/>
            <person name="Pakharukova M.Y."/>
            <person name="Gunbin K.V."/>
            <person name="Ustyantsev K."/>
            <person name="Genaev M.A."/>
            <person name="Blinov A.G."/>
            <person name="Mazur A."/>
            <person name="Boulygina E."/>
            <person name="Tsygankova S."/>
            <person name="Khrameeva E."/>
            <person name="Chekanov N."/>
            <person name="Fan G."/>
            <person name="Xiao A."/>
            <person name="Zhang H."/>
            <person name="Xu X."/>
            <person name="Yang H."/>
            <person name="Solovyev V."/>
            <person name="Lee S.M."/>
            <person name="Liu X."/>
            <person name="Afonnikov D.A."/>
            <person name="Skryabin K.G."/>
        </authorList>
    </citation>
    <scope>NUCLEOTIDE SEQUENCE [LARGE SCALE GENOMIC DNA]</scope>
    <source>
        <strain evidence="6">AK-0245</strain>
        <tissue evidence="6">Whole organism</tissue>
    </source>
</reference>
<dbReference type="PROSITE" id="PS50178">
    <property type="entry name" value="ZF_FYVE"/>
    <property type="match status" value="1"/>
</dbReference>
<dbReference type="Pfam" id="PF01363">
    <property type="entry name" value="FYVE"/>
    <property type="match status" value="1"/>
</dbReference>
<feature type="domain" description="FYVE-type" evidence="5">
    <location>
        <begin position="1"/>
        <end position="56"/>
    </location>
</feature>
<dbReference type="Pfam" id="PF22586">
    <property type="entry name" value="ANCHR-like_BBOX"/>
    <property type="match status" value="1"/>
</dbReference>
<dbReference type="InterPro" id="IPR013083">
    <property type="entry name" value="Znf_RING/FYVE/PHD"/>
</dbReference>
<dbReference type="Proteomes" id="UP000308267">
    <property type="component" value="Unassembled WGS sequence"/>
</dbReference>
<evidence type="ECO:0000256" key="4">
    <source>
        <dbReference type="PROSITE-ProRule" id="PRU00091"/>
    </source>
</evidence>
<dbReference type="GO" id="GO:0032266">
    <property type="term" value="F:phosphatidylinositol-3-phosphate binding"/>
    <property type="evidence" value="ECO:0007669"/>
    <property type="project" value="TreeGrafter"/>
</dbReference>
<dbReference type="OrthoDB" id="5407799at2759"/>
<dbReference type="InterPro" id="IPR000306">
    <property type="entry name" value="Znf_FYVE"/>
</dbReference>
<dbReference type="GO" id="GO:0009838">
    <property type="term" value="P:abscission"/>
    <property type="evidence" value="ECO:0007669"/>
    <property type="project" value="TreeGrafter"/>
</dbReference>
<dbReference type="SMART" id="SM00064">
    <property type="entry name" value="FYVE"/>
    <property type="match status" value="1"/>
</dbReference>
<dbReference type="InterPro" id="IPR011011">
    <property type="entry name" value="Znf_FYVE_PHD"/>
</dbReference>
<evidence type="ECO:0000259" key="5">
    <source>
        <dbReference type="PROSITE" id="PS50178"/>
    </source>
</evidence>
<evidence type="ECO:0000313" key="6">
    <source>
        <dbReference type="EMBL" id="TGZ68426.1"/>
    </source>
</evidence>
<keyword evidence="7" id="KW-1185">Reference proteome</keyword>
<dbReference type="Gene3D" id="3.30.40.10">
    <property type="entry name" value="Zinc/RING finger domain, C3HC4 (zinc finger)"/>
    <property type="match status" value="1"/>
</dbReference>
<evidence type="ECO:0000313" key="7">
    <source>
        <dbReference type="Proteomes" id="UP000308267"/>
    </source>
</evidence>
<keyword evidence="3" id="KW-0862">Zinc</keyword>
<dbReference type="AlphaFoldDB" id="A0A4S2LXU2"/>
<dbReference type="GO" id="GO:0008270">
    <property type="term" value="F:zinc ion binding"/>
    <property type="evidence" value="ECO:0007669"/>
    <property type="project" value="UniProtKB-KW"/>
</dbReference>
<dbReference type="EMBL" id="SJOL01006366">
    <property type="protein sequence ID" value="TGZ68426.1"/>
    <property type="molecule type" value="Genomic_DNA"/>
</dbReference>
<keyword evidence="1" id="KW-0479">Metal-binding</keyword>
<comment type="caution">
    <text evidence="6">The sequence shown here is derived from an EMBL/GenBank/DDBJ whole genome shotgun (WGS) entry which is preliminary data.</text>
</comment>
<proteinExistence type="predicted"/>
<dbReference type="SUPFAM" id="SSF57903">
    <property type="entry name" value="FYVE/PHD zinc finger"/>
    <property type="match status" value="1"/>
</dbReference>
<keyword evidence="2 4" id="KW-0863">Zinc-finger</keyword>
<name>A0A4S2LXU2_OPIFE</name>
<sequence>MPCFQCGRKFGFAAKEVACRYCNRVFCSKCVKYKVVVPEQGNKQCEVCFSCYDKVTNPDQPVPPKLEPPKILLDRMVALGINSSDIPSSVPGACGGGGCAVRNRSHSPAVPHIGELELRLDALRDVPKPDEVPSHEELQERLRKLRESDHVQQNISNPAKSDKASNLVDQVHAERKIDGDPTMNFDGSDEGELPWCCICNRNAQVRCVDCDGDLFCKACYRSRTKTITQIRSERSVRKKGEKPRQSKNCLSKSSCLSEAMDGITYVPTGVEKKNTISRSLLLQAVGSNNPL</sequence>